<evidence type="ECO:0000313" key="3">
    <source>
        <dbReference type="Proteomes" id="UP000594707"/>
    </source>
</evidence>
<dbReference type="Pfam" id="PF00535">
    <property type="entry name" value="Glycos_transf_2"/>
    <property type="match status" value="1"/>
</dbReference>
<evidence type="ECO:0000259" key="1">
    <source>
        <dbReference type="Pfam" id="PF00535"/>
    </source>
</evidence>
<proteinExistence type="predicted"/>
<organism evidence="2 3">
    <name type="scientific">Campylobacter concisus</name>
    <dbReference type="NCBI Taxonomy" id="199"/>
    <lineage>
        <taxon>Bacteria</taxon>
        <taxon>Pseudomonadati</taxon>
        <taxon>Campylobacterota</taxon>
        <taxon>Epsilonproteobacteria</taxon>
        <taxon>Campylobacterales</taxon>
        <taxon>Campylobacteraceae</taxon>
        <taxon>Campylobacter</taxon>
    </lineage>
</organism>
<protein>
    <submittedName>
        <fullName evidence="2">Glycosyltransferase family 2 protein</fullName>
    </submittedName>
</protein>
<dbReference type="CDD" id="cd00761">
    <property type="entry name" value="Glyco_tranf_GTA_type"/>
    <property type="match status" value="1"/>
</dbReference>
<dbReference type="EMBL" id="CP060705">
    <property type="protein sequence ID" value="QPH96652.1"/>
    <property type="molecule type" value="Genomic_DNA"/>
</dbReference>
<feature type="domain" description="Glycosyltransferase 2-like" evidence="1">
    <location>
        <begin position="5"/>
        <end position="99"/>
    </location>
</feature>
<dbReference type="GO" id="GO:0016740">
    <property type="term" value="F:transferase activity"/>
    <property type="evidence" value="ECO:0007669"/>
    <property type="project" value="UniProtKB-KW"/>
</dbReference>
<dbReference type="SUPFAM" id="SSF53448">
    <property type="entry name" value="Nucleotide-diphospho-sugar transferases"/>
    <property type="match status" value="1"/>
</dbReference>
<sequence>MLDIMEFVIIDDGSPLKYEIPDFNLNLCWIKINENIKWNQSGARNLGALSAKSDKLIITDLDHIFYEDTLKFIANYAFKKHEIYKFRRTHIHRNNFISGNYPSHGNVFTMSRGVFLKYFGYDEEFAGNYDYEDNFCAEYFDALGFKRKYITKRKYFYRERDDNDVNRKSSYHSLNRDDSQNKIIYEKKKEKMKKYGAMVAHSRIFLNFNWQVLSEQFIKNIPENTIKRKFWLLNYFK</sequence>
<keyword evidence="2" id="KW-0808">Transferase</keyword>
<name>A0A7S9WX73_9BACT</name>
<dbReference type="Gene3D" id="3.90.550.10">
    <property type="entry name" value="Spore Coat Polysaccharide Biosynthesis Protein SpsA, Chain A"/>
    <property type="match status" value="1"/>
</dbReference>
<dbReference type="Proteomes" id="UP000594707">
    <property type="component" value="Chromosome"/>
</dbReference>
<dbReference type="InterPro" id="IPR029044">
    <property type="entry name" value="Nucleotide-diphossugar_trans"/>
</dbReference>
<evidence type="ECO:0000313" key="2">
    <source>
        <dbReference type="EMBL" id="QPH96652.1"/>
    </source>
</evidence>
<accession>A0A7S9WX73</accession>
<gene>
    <name evidence="2" type="ORF">CVT08_02435</name>
</gene>
<reference evidence="2 3" key="1">
    <citation type="journal article" date="2018" name="Emerg. Microbes Infect.">
        <title>Genomic analysis of oral Campylobacter concisus strains identified a potential bacterial molecular marker associated with active Crohn's disease.</title>
        <authorList>
            <person name="Liu F."/>
            <person name="Ma R."/>
            <person name="Tay C.Y.A."/>
            <person name="Octavia S."/>
            <person name="Lan R."/>
            <person name="Chung H.K.L."/>
            <person name="Riordan S.M."/>
            <person name="Grimm M.C."/>
            <person name="Leong R.W."/>
            <person name="Tanaka M.M."/>
            <person name="Connor S."/>
            <person name="Zhang L."/>
        </authorList>
    </citation>
    <scope>NUCLEOTIDE SEQUENCE [LARGE SCALE GENOMIC DNA]</scope>
    <source>
        <strain evidence="2 3">P13UCO-S1</strain>
    </source>
</reference>
<dbReference type="InterPro" id="IPR001173">
    <property type="entry name" value="Glyco_trans_2-like"/>
</dbReference>
<dbReference type="AlphaFoldDB" id="A0A7S9WX73"/>